<sequence>MRLGKFTINGRYTSPIIDGKSYSYTERSLPYMEDLSNYHQYEVTGDFSKIEEYVNNCSDVKLKTQIDANVTKYYNELNRILKSEGILKLDSTSFEILQLQYDKFIEDTANEVGKDIDATYGLKGTAASWGDLKGGAEQIVTPFNGYILKDLGIIK</sequence>
<dbReference type="STRING" id="1121291.SAMN02745134_03958"/>
<protein>
    <submittedName>
        <fullName evidence="1">Uncharacterized protein</fullName>
    </submittedName>
</protein>
<dbReference type="Proteomes" id="UP000192468">
    <property type="component" value="Unassembled WGS sequence"/>
</dbReference>
<keyword evidence="2" id="KW-1185">Reference proteome</keyword>
<dbReference type="RefSeq" id="WP_084117901.1">
    <property type="nucleotide sequence ID" value="NZ_FWXH01000055.1"/>
</dbReference>
<dbReference type="OrthoDB" id="2053385at2"/>
<evidence type="ECO:0000313" key="1">
    <source>
        <dbReference type="EMBL" id="SMC29604.1"/>
    </source>
</evidence>
<dbReference type="AlphaFoldDB" id="A0A1W1Y0E1"/>
<name>A0A1W1Y0E1_9CLOT</name>
<dbReference type="EMBL" id="FWXH01000055">
    <property type="protein sequence ID" value="SMC29604.1"/>
    <property type="molecule type" value="Genomic_DNA"/>
</dbReference>
<accession>A0A1W1Y0E1</accession>
<gene>
    <name evidence="1" type="ORF">SAMN02745134_03958</name>
</gene>
<evidence type="ECO:0000313" key="2">
    <source>
        <dbReference type="Proteomes" id="UP000192468"/>
    </source>
</evidence>
<reference evidence="1 2" key="1">
    <citation type="submission" date="2017-04" db="EMBL/GenBank/DDBJ databases">
        <authorList>
            <person name="Afonso C.L."/>
            <person name="Miller P.J."/>
            <person name="Scott M.A."/>
            <person name="Spackman E."/>
            <person name="Goraichik I."/>
            <person name="Dimitrov K.M."/>
            <person name="Suarez D.L."/>
            <person name="Swayne D.E."/>
        </authorList>
    </citation>
    <scope>NUCLEOTIDE SEQUENCE [LARGE SCALE GENOMIC DNA]</scope>
    <source>
        <strain evidence="1 2">DSM 12555</strain>
    </source>
</reference>
<proteinExistence type="predicted"/>
<organism evidence="1 2">
    <name type="scientific">Clostridium acidisoli DSM 12555</name>
    <dbReference type="NCBI Taxonomy" id="1121291"/>
    <lineage>
        <taxon>Bacteria</taxon>
        <taxon>Bacillati</taxon>
        <taxon>Bacillota</taxon>
        <taxon>Clostridia</taxon>
        <taxon>Eubacteriales</taxon>
        <taxon>Clostridiaceae</taxon>
        <taxon>Clostridium</taxon>
    </lineage>
</organism>